<evidence type="ECO:0000313" key="2">
    <source>
        <dbReference type="Proteomes" id="UP000271087"/>
    </source>
</evidence>
<gene>
    <name evidence="1" type="ORF">NOO_LOCUS12417</name>
</gene>
<name>A0A182EW71_ONCOC</name>
<sequence>TLSIKINIDDLSLCLLNS</sequence>
<organism evidence="3">
    <name type="scientific">Onchocerca ochengi</name>
    <name type="common">Filarial nematode worm</name>
    <dbReference type="NCBI Taxonomy" id="42157"/>
    <lineage>
        <taxon>Eukaryota</taxon>
        <taxon>Metazoa</taxon>
        <taxon>Ecdysozoa</taxon>
        <taxon>Nematoda</taxon>
        <taxon>Chromadorea</taxon>
        <taxon>Rhabditida</taxon>
        <taxon>Spirurina</taxon>
        <taxon>Spiruromorpha</taxon>
        <taxon>Filarioidea</taxon>
        <taxon>Onchocercidae</taxon>
        <taxon>Onchocerca</taxon>
    </lineage>
</organism>
<evidence type="ECO:0000313" key="1">
    <source>
        <dbReference type="EMBL" id="VDM98943.1"/>
    </source>
</evidence>
<keyword evidence="2" id="KW-1185">Reference proteome</keyword>
<accession>A0A182EW71</accession>
<evidence type="ECO:0000313" key="3">
    <source>
        <dbReference type="WBParaSite" id="nOo.2.0.1.t12417-RA"/>
    </source>
</evidence>
<dbReference type="WBParaSite" id="nOo.2.0.1.t12417-RA">
    <property type="protein sequence ID" value="nOo.2.0.1.t12417-RA"/>
    <property type="gene ID" value="nOo.2.0.1.g12417"/>
</dbReference>
<dbReference type="AlphaFoldDB" id="A0A182EW71"/>
<reference evidence="3" key="1">
    <citation type="submission" date="2016-06" db="UniProtKB">
        <authorList>
            <consortium name="WormBaseParasite"/>
        </authorList>
    </citation>
    <scope>IDENTIFICATION</scope>
</reference>
<reference evidence="1 2" key="2">
    <citation type="submission" date="2018-08" db="EMBL/GenBank/DDBJ databases">
        <authorList>
            <person name="Laetsch R D."/>
            <person name="Stevens L."/>
            <person name="Kumar S."/>
            <person name="Blaxter L. M."/>
        </authorList>
    </citation>
    <scope>NUCLEOTIDE SEQUENCE [LARGE SCALE GENOMIC DNA]</scope>
</reference>
<proteinExistence type="predicted"/>
<dbReference type="EMBL" id="UYRW01010591">
    <property type="protein sequence ID" value="VDM98943.1"/>
    <property type="molecule type" value="Genomic_DNA"/>
</dbReference>
<protein>
    <submittedName>
        <fullName evidence="1 3">Uncharacterized protein</fullName>
    </submittedName>
</protein>
<dbReference type="Proteomes" id="UP000271087">
    <property type="component" value="Unassembled WGS sequence"/>
</dbReference>